<keyword evidence="2" id="KW-1185">Reference proteome</keyword>
<protein>
    <submittedName>
        <fullName evidence="1">Uncharacterized protein</fullName>
    </submittedName>
</protein>
<proteinExistence type="predicted"/>
<comment type="caution">
    <text evidence="1">The sequence shown here is derived from an EMBL/GenBank/DDBJ whole genome shotgun (WGS) entry which is preliminary data.</text>
</comment>
<gene>
    <name evidence="1" type="ORF">BJ980_001588</name>
</gene>
<dbReference type="AlphaFoldDB" id="A0A7Y9UVS1"/>
<organism evidence="1 2">
    <name type="scientific">Nocardioides daedukensis</name>
    <dbReference type="NCBI Taxonomy" id="634462"/>
    <lineage>
        <taxon>Bacteria</taxon>
        <taxon>Bacillati</taxon>
        <taxon>Actinomycetota</taxon>
        <taxon>Actinomycetes</taxon>
        <taxon>Propionibacteriales</taxon>
        <taxon>Nocardioidaceae</taxon>
        <taxon>Nocardioides</taxon>
    </lineage>
</organism>
<evidence type="ECO:0000313" key="2">
    <source>
        <dbReference type="Proteomes" id="UP000540656"/>
    </source>
</evidence>
<sequence length="184" mass="20837">MYLLAPPSSVGAKLVEFALDANNWFVAEIMSDDEESDLPDWILLQEPGRPLICSTSVDIETAVHSLGISRLETTYSDGSHNVVDLDRAYASILSGAFADSCQQVLEAWNLLEDILRNTKYRLHFDGQVADRAYTKLYASMNIDPFHRDGPPYEPAWTKPELRKMQQIFRAGTERIRLMIRDQAS</sequence>
<evidence type="ECO:0000313" key="1">
    <source>
        <dbReference type="EMBL" id="NYG58665.1"/>
    </source>
</evidence>
<dbReference type="EMBL" id="JACCAA010000001">
    <property type="protein sequence ID" value="NYG58665.1"/>
    <property type="molecule type" value="Genomic_DNA"/>
</dbReference>
<accession>A0A7Y9UVS1</accession>
<name>A0A7Y9UVS1_9ACTN</name>
<reference evidence="1 2" key="1">
    <citation type="submission" date="2020-07" db="EMBL/GenBank/DDBJ databases">
        <title>Sequencing the genomes of 1000 actinobacteria strains.</title>
        <authorList>
            <person name="Klenk H.-P."/>
        </authorList>
    </citation>
    <scope>NUCLEOTIDE SEQUENCE [LARGE SCALE GENOMIC DNA]</scope>
    <source>
        <strain evidence="1 2">DSM 23819</strain>
    </source>
</reference>
<dbReference type="RefSeq" id="WP_179501806.1">
    <property type="nucleotide sequence ID" value="NZ_JACCAA010000001.1"/>
</dbReference>
<dbReference type="Proteomes" id="UP000540656">
    <property type="component" value="Unassembled WGS sequence"/>
</dbReference>